<comment type="caution">
    <text evidence="1">The sequence shown here is derived from an EMBL/GenBank/DDBJ whole genome shotgun (WGS) entry which is preliminary data.</text>
</comment>
<sequence length="37" mass="4158">MGKIAYTDLQKEIITELEEDDSIYSGELVINDDEGIP</sequence>
<proteinExistence type="predicted"/>
<protein>
    <submittedName>
        <fullName evidence="1">Uncharacterized protein</fullName>
    </submittedName>
</protein>
<name>A0A366MFT8_9EURY</name>
<dbReference type="EMBL" id="NIZT01000005">
    <property type="protein sequence ID" value="RBQ24369.1"/>
    <property type="molecule type" value="Genomic_DNA"/>
</dbReference>
<evidence type="ECO:0000313" key="2">
    <source>
        <dbReference type="Proteomes" id="UP000253099"/>
    </source>
</evidence>
<dbReference type="AlphaFoldDB" id="A0A366MFT8"/>
<evidence type="ECO:0000313" key="1">
    <source>
        <dbReference type="EMBL" id="RBQ24369.1"/>
    </source>
</evidence>
<keyword evidence="2" id="KW-1185">Reference proteome</keyword>
<organism evidence="1 2">
    <name type="scientific">Candidatus Methanobinarius endosymbioticus</name>
    <dbReference type="NCBI Taxonomy" id="2006182"/>
    <lineage>
        <taxon>Archaea</taxon>
        <taxon>Methanobacteriati</taxon>
        <taxon>Methanobacteriota</taxon>
        <taxon>Methanomada group</taxon>
        <taxon>Methanobacteria</taxon>
        <taxon>Methanobacteriales</taxon>
        <taxon>Methanobacteriaceae</taxon>
        <taxon>Candidatus Methanobinarius</taxon>
    </lineage>
</organism>
<accession>A0A366MFT8</accession>
<reference evidence="1 2" key="1">
    <citation type="submission" date="2018-06" db="EMBL/GenBank/DDBJ databases">
        <title>Genomic insight into two independent archaeal endosymbiosis events.</title>
        <authorList>
            <person name="Lind A.E."/>
            <person name="Lewis W.H."/>
            <person name="Spang A."/>
            <person name="Guy L."/>
            <person name="Embley M.T."/>
            <person name="Ettema T.J.G."/>
        </authorList>
    </citation>
    <scope>NUCLEOTIDE SEQUENCE [LARGE SCALE GENOMIC DNA]</scope>
    <source>
        <strain evidence="1">NOE</strain>
    </source>
</reference>
<gene>
    <name evidence="1" type="ORF">ALNOE001_03020</name>
</gene>
<dbReference type="Proteomes" id="UP000253099">
    <property type="component" value="Unassembled WGS sequence"/>
</dbReference>